<gene>
    <name evidence="6" type="primary">deoB</name>
    <name evidence="9" type="ORF">HW115_15845</name>
</gene>
<dbReference type="NCBIfam" id="TIGR01696">
    <property type="entry name" value="deoB"/>
    <property type="match status" value="1"/>
</dbReference>
<sequence>MSRVILLVLDSLGIGASSDAEEFGDAGADTLGHIAERCLESGSPLHIPHLCQLGLAHAYQLHTGRLPTGIRPAVEPIGSYACAREISSGKDTPSGHWEMMGVPALWDWGYFPYLTDSFPQSILDQIVETSGIPGYLGNCHASGTDIIARLGEKHIQSGKPIFYTSADSVFQIACHEQSFGLENLYRLCMLCREILMPLKIGRVIARPFIGNSASNFERTGNRHDYAIEPPAPTLLTKLTEAGGQVTGIGKIADIFAHTGISREVRASGHPALWQATLAAMDATAMATNHQLIMTNFVDFDAVYGHRRDVMGYGRALETFDRELPKLLRHLQDDDLLIITADHGNDPSWKGTDHTREKVPILTYQKTQSQGSNLGHRSTFADIAQTLARHFDLPPFEYGTALFTPTSARSS</sequence>
<keyword evidence="10" id="KW-1185">Reference proteome</keyword>
<dbReference type="Proteomes" id="UP000557872">
    <property type="component" value="Unassembled WGS sequence"/>
</dbReference>
<feature type="binding site" evidence="6">
    <location>
        <position position="341"/>
    </location>
    <ligand>
        <name>Mn(2+)</name>
        <dbReference type="ChEBI" id="CHEBI:29035"/>
        <label>1</label>
    </ligand>
</feature>
<feature type="binding site" evidence="6">
    <location>
        <position position="305"/>
    </location>
    <ligand>
        <name>Mn(2+)</name>
        <dbReference type="ChEBI" id="CHEBI:29035"/>
        <label>2</label>
    </ligand>
</feature>
<dbReference type="InterPro" id="IPR006124">
    <property type="entry name" value="Metalloenzyme"/>
</dbReference>
<keyword evidence="3 6" id="KW-0479">Metal-binding</keyword>
<feature type="binding site" evidence="6">
    <location>
        <position position="353"/>
    </location>
    <ligand>
        <name>Mn(2+)</name>
        <dbReference type="ChEBI" id="CHEBI:29035"/>
        <label>2</label>
    </ligand>
</feature>
<proteinExistence type="inferred from homology"/>
<dbReference type="GO" id="GO:0030145">
    <property type="term" value="F:manganese ion binding"/>
    <property type="evidence" value="ECO:0007669"/>
    <property type="project" value="UniProtKB-UniRule"/>
</dbReference>
<comment type="pathway">
    <text evidence="6">Carbohydrate degradation; 2-deoxy-D-ribose 1-phosphate degradation; D-glyceraldehyde 3-phosphate and acetaldehyde from 2-deoxy-alpha-D-ribose 1-phosphate: step 1/2.</text>
</comment>
<comment type="function">
    <text evidence="6">Isomerase that catalyzes the conversion of deoxy-ribose 1-phosphate (dRib-1-P) and ribose 1-phosphate (Rib-1-P) to deoxy-ribose 5-phosphate (dRib-5-P) and ribose 5-phosphate (Rib-5-P), respectively.</text>
</comment>
<keyword evidence="4 6" id="KW-0464">Manganese</keyword>
<keyword evidence="2 6" id="KW-0963">Cytoplasm</keyword>
<dbReference type="InterPro" id="IPR010045">
    <property type="entry name" value="DeoB"/>
</dbReference>
<dbReference type="GO" id="GO:0043094">
    <property type="term" value="P:metabolic compound salvage"/>
    <property type="evidence" value="ECO:0007669"/>
    <property type="project" value="UniProtKB-UniRule"/>
</dbReference>
<dbReference type="Gene3D" id="3.40.720.10">
    <property type="entry name" value="Alkaline Phosphatase, subunit A"/>
    <property type="match status" value="1"/>
</dbReference>
<feature type="binding site" evidence="6">
    <location>
        <position position="342"/>
    </location>
    <ligand>
        <name>Mn(2+)</name>
        <dbReference type="ChEBI" id="CHEBI:29035"/>
        <label>1</label>
    </ligand>
</feature>
<dbReference type="EMBL" id="JACBAZ010000008">
    <property type="protein sequence ID" value="NWK57095.1"/>
    <property type="molecule type" value="Genomic_DNA"/>
</dbReference>
<evidence type="ECO:0000256" key="2">
    <source>
        <dbReference type="ARBA" id="ARBA00022490"/>
    </source>
</evidence>
<dbReference type="FunFam" id="3.30.70.1250:FF:000001">
    <property type="entry name" value="Phosphopentomutase"/>
    <property type="match status" value="1"/>
</dbReference>
<feature type="binding site" evidence="6">
    <location>
        <position position="300"/>
    </location>
    <ligand>
        <name>Mn(2+)</name>
        <dbReference type="ChEBI" id="CHEBI:29035"/>
        <label>2</label>
    </ligand>
</feature>
<comment type="similarity">
    <text evidence="1 6">Belongs to the phosphopentomutase family.</text>
</comment>
<dbReference type="GO" id="GO:0006018">
    <property type="term" value="P:2-deoxyribose 1-phosphate catabolic process"/>
    <property type="evidence" value="ECO:0007669"/>
    <property type="project" value="UniProtKB-UniRule"/>
</dbReference>
<dbReference type="NCBIfam" id="NF003766">
    <property type="entry name" value="PRK05362.1"/>
    <property type="match status" value="1"/>
</dbReference>
<dbReference type="SUPFAM" id="SSF143856">
    <property type="entry name" value="DeoB insert domain-like"/>
    <property type="match status" value="1"/>
</dbReference>
<keyword evidence="5 6" id="KW-0413">Isomerase</keyword>
<feature type="domain" description="Metalloenzyme" evidence="8">
    <location>
        <begin position="3"/>
        <end position="392"/>
    </location>
</feature>
<feature type="binding site" evidence="6">
    <location>
        <position position="10"/>
    </location>
    <ligand>
        <name>Mn(2+)</name>
        <dbReference type="ChEBI" id="CHEBI:29035"/>
        <label>1</label>
    </ligand>
</feature>
<evidence type="ECO:0000256" key="5">
    <source>
        <dbReference type="ARBA" id="ARBA00023235"/>
    </source>
</evidence>
<dbReference type="InterPro" id="IPR024052">
    <property type="entry name" value="Phosphopentomutase_DeoB_cap_sf"/>
</dbReference>
<dbReference type="GO" id="GO:0006015">
    <property type="term" value="P:5-phosphoribose 1-diphosphate biosynthetic process"/>
    <property type="evidence" value="ECO:0007669"/>
    <property type="project" value="UniProtKB-UniPathway"/>
</dbReference>
<evidence type="ECO:0000256" key="3">
    <source>
        <dbReference type="ARBA" id="ARBA00022723"/>
    </source>
</evidence>
<evidence type="ECO:0000256" key="1">
    <source>
        <dbReference type="ARBA" id="ARBA00010373"/>
    </source>
</evidence>
<dbReference type="UniPathway" id="UPA00087">
    <property type="reaction ID" value="UER00173"/>
</dbReference>
<dbReference type="GO" id="GO:0005829">
    <property type="term" value="C:cytosol"/>
    <property type="evidence" value="ECO:0007669"/>
    <property type="project" value="TreeGrafter"/>
</dbReference>
<dbReference type="GO" id="GO:0009117">
    <property type="term" value="P:nucleotide metabolic process"/>
    <property type="evidence" value="ECO:0007669"/>
    <property type="project" value="UniProtKB-UniRule"/>
</dbReference>
<organism evidence="9 10">
    <name type="scientific">Oceaniferula marina</name>
    <dbReference type="NCBI Taxonomy" id="2748318"/>
    <lineage>
        <taxon>Bacteria</taxon>
        <taxon>Pseudomonadati</taxon>
        <taxon>Verrucomicrobiota</taxon>
        <taxon>Verrucomicrobiia</taxon>
        <taxon>Verrucomicrobiales</taxon>
        <taxon>Verrucomicrobiaceae</taxon>
        <taxon>Oceaniferula</taxon>
    </lineage>
</organism>
<evidence type="ECO:0000313" key="9">
    <source>
        <dbReference type="EMBL" id="NWK57095.1"/>
    </source>
</evidence>
<evidence type="ECO:0000256" key="4">
    <source>
        <dbReference type="ARBA" id="ARBA00023211"/>
    </source>
</evidence>
<dbReference type="InterPro" id="IPR017850">
    <property type="entry name" value="Alkaline_phosphatase_core_sf"/>
</dbReference>
<dbReference type="PANTHER" id="PTHR21110:SF0">
    <property type="entry name" value="PHOSPHOPENTOMUTASE"/>
    <property type="match status" value="1"/>
</dbReference>
<dbReference type="PANTHER" id="PTHR21110">
    <property type="entry name" value="PHOSPHOPENTOMUTASE"/>
    <property type="match status" value="1"/>
</dbReference>
<accession>A0A851GPP7</accession>
<comment type="catalytic activity">
    <reaction evidence="6">
        <text>alpha-D-ribose 1-phosphate = D-ribose 5-phosphate</text>
        <dbReference type="Rhea" id="RHEA:18793"/>
        <dbReference type="ChEBI" id="CHEBI:57720"/>
        <dbReference type="ChEBI" id="CHEBI:78346"/>
        <dbReference type="EC" id="5.4.2.7"/>
    </reaction>
</comment>
<dbReference type="RefSeq" id="WP_178933929.1">
    <property type="nucleotide sequence ID" value="NZ_JACBAZ010000008.1"/>
</dbReference>
<dbReference type="AlphaFoldDB" id="A0A851GPP7"/>
<dbReference type="Gene3D" id="3.30.70.1250">
    <property type="entry name" value="Phosphopentomutase"/>
    <property type="match status" value="1"/>
</dbReference>
<dbReference type="Pfam" id="PF01676">
    <property type="entry name" value="Metalloenzyme"/>
    <property type="match status" value="1"/>
</dbReference>
<protein>
    <recommendedName>
        <fullName evidence="6 7">Phosphopentomutase</fullName>
        <ecNumber evidence="6 7">5.4.2.7</ecNumber>
    </recommendedName>
    <alternativeName>
        <fullName evidence="6">Phosphodeoxyribomutase</fullName>
    </alternativeName>
</protein>
<reference evidence="9 10" key="1">
    <citation type="submission" date="2020-07" db="EMBL/GenBank/DDBJ databases">
        <title>Roseicoccus Jingziensis gen. nov., sp. nov., isolated from coastal seawater.</title>
        <authorList>
            <person name="Feng X."/>
        </authorList>
    </citation>
    <scope>NUCLEOTIDE SEQUENCE [LARGE SCALE GENOMIC DNA]</scope>
    <source>
        <strain evidence="9 10">N1E253</strain>
    </source>
</reference>
<dbReference type="GO" id="GO:0000287">
    <property type="term" value="F:magnesium ion binding"/>
    <property type="evidence" value="ECO:0007669"/>
    <property type="project" value="UniProtKB-UniRule"/>
</dbReference>
<dbReference type="CDD" id="cd16009">
    <property type="entry name" value="PPM"/>
    <property type="match status" value="1"/>
</dbReference>
<evidence type="ECO:0000256" key="6">
    <source>
        <dbReference type="HAMAP-Rule" id="MF_00740"/>
    </source>
</evidence>
<comment type="catalytic activity">
    <reaction evidence="6">
        <text>2-deoxy-alpha-D-ribose 1-phosphate = 2-deoxy-D-ribose 5-phosphate</text>
        <dbReference type="Rhea" id="RHEA:27658"/>
        <dbReference type="ChEBI" id="CHEBI:57259"/>
        <dbReference type="ChEBI" id="CHEBI:62877"/>
        <dbReference type="EC" id="5.4.2.7"/>
    </reaction>
</comment>
<dbReference type="EC" id="5.4.2.7" evidence="6 7"/>
<evidence type="ECO:0000259" key="8">
    <source>
        <dbReference type="Pfam" id="PF01676"/>
    </source>
</evidence>
<comment type="caution">
    <text evidence="9">The sequence shown here is derived from an EMBL/GenBank/DDBJ whole genome shotgun (WGS) entry which is preliminary data.</text>
</comment>
<comment type="subcellular location">
    <subcellularLocation>
        <location evidence="6">Cytoplasm</location>
    </subcellularLocation>
</comment>
<dbReference type="SUPFAM" id="SSF53649">
    <property type="entry name" value="Alkaline phosphatase-like"/>
    <property type="match status" value="1"/>
</dbReference>
<evidence type="ECO:0000313" key="10">
    <source>
        <dbReference type="Proteomes" id="UP000557872"/>
    </source>
</evidence>
<dbReference type="HAMAP" id="MF_00740">
    <property type="entry name" value="Phosphopentomut"/>
    <property type="match status" value="1"/>
</dbReference>
<name>A0A851GPP7_9BACT</name>
<dbReference type="GO" id="GO:0008973">
    <property type="term" value="F:phosphopentomutase activity"/>
    <property type="evidence" value="ECO:0007669"/>
    <property type="project" value="UniProtKB-UniRule"/>
</dbReference>
<evidence type="ECO:0000256" key="7">
    <source>
        <dbReference type="NCBIfam" id="TIGR01696"/>
    </source>
</evidence>
<dbReference type="PIRSF" id="PIRSF001491">
    <property type="entry name" value="Ppentomutase"/>
    <property type="match status" value="1"/>
</dbReference>
<comment type="cofactor">
    <cofactor evidence="6">
        <name>Mn(2+)</name>
        <dbReference type="ChEBI" id="CHEBI:29035"/>
    </cofactor>
    <text evidence="6">Binds 2 manganese ions.</text>
</comment>